<keyword evidence="3" id="KW-1185">Reference proteome</keyword>
<dbReference type="EMBL" id="AWSO01001961">
    <property type="protein sequence ID" value="ESK82354.1"/>
    <property type="molecule type" value="Genomic_DNA"/>
</dbReference>
<evidence type="ECO:0000313" key="3">
    <source>
        <dbReference type="Proteomes" id="UP000017559"/>
    </source>
</evidence>
<dbReference type="OrthoDB" id="3126134at2759"/>
<feature type="region of interest" description="Disordered" evidence="1">
    <location>
        <begin position="142"/>
        <end position="170"/>
    </location>
</feature>
<dbReference type="HOGENOM" id="CLU_076259_0_0_1"/>
<accession>V2XSD9</accession>
<evidence type="ECO:0000256" key="1">
    <source>
        <dbReference type="SAM" id="MobiDB-lite"/>
    </source>
</evidence>
<organism evidence="2 3">
    <name type="scientific">Moniliophthora roreri (strain MCA 2997)</name>
    <name type="common">Cocoa frosty pod rot fungus</name>
    <name type="synonym">Crinipellis roreri</name>
    <dbReference type="NCBI Taxonomy" id="1381753"/>
    <lineage>
        <taxon>Eukaryota</taxon>
        <taxon>Fungi</taxon>
        <taxon>Dikarya</taxon>
        <taxon>Basidiomycota</taxon>
        <taxon>Agaricomycotina</taxon>
        <taxon>Agaricomycetes</taxon>
        <taxon>Agaricomycetidae</taxon>
        <taxon>Agaricales</taxon>
        <taxon>Marasmiineae</taxon>
        <taxon>Marasmiaceae</taxon>
        <taxon>Moniliophthora</taxon>
    </lineage>
</organism>
<comment type="caution">
    <text evidence="2">The sequence shown here is derived from an EMBL/GenBank/DDBJ whole genome shotgun (WGS) entry which is preliminary data.</text>
</comment>
<dbReference type="KEGG" id="mrr:Moror_12220"/>
<evidence type="ECO:0000313" key="2">
    <source>
        <dbReference type="EMBL" id="ESK82354.1"/>
    </source>
</evidence>
<name>V2XSD9_MONRO</name>
<reference evidence="2 3" key="1">
    <citation type="journal article" date="2014" name="BMC Genomics">
        <title>Genome and secretome analysis of the hemibiotrophic fungal pathogen, Moniliophthora roreri, which causes frosty pod rot disease of cacao: mechanisms of the biotrophic and necrotrophic phases.</title>
        <authorList>
            <person name="Meinhardt L.W."/>
            <person name="Costa G.G.L."/>
            <person name="Thomazella D.P.T."/>
            <person name="Teixeira P.J.P.L."/>
            <person name="Carazzolle M.F."/>
            <person name="Schuster S.C."/>
            <person name="Carlson J.E."/>
            <person name="Guiltinan M.J."/>
            <person name="Mieczkowski P."/>
            <person name="Farmer A."/>
            <person name="Ramaraj T."/>
            <person name="Crozier J."/>
            <person name="Davis R.E."/>
            <person name="Shao J."/>
            <person name="Melnick R.L."/>
            <person name="Pereira G.A.G."/>
            <person name="Bailey B.A."/>
        </authorList>
    </citation>
    <scope>NUCLEOTIDE SEQUENCE [LARGE SCALE GENOMIC DNA]</scope>
    <source>
        <strain evidence="2 3">MCA 2997</strain>
    </source>
</reference>
<sequence>MPLKANKDWPDHDDWIASTKAILDFTLHASNNPVLTVCTTATNQLAEHMKKPLNYKHEADCNAAYEIYACGIKFLNDQIKTGVPEPAQLLKPLNICLFYTLCVIICLNCLFVSSGKWKAPKSPAIISDDTNEDNNDKVQIVTSSQEDTEMSEPKSLNASMHAPKKDKKSTNHLITAASIQADLRMTTSSKRTWFECTFTNLRKESSKERSLRIAGYKGIIKQSSLIPFIEMERMSLNVLQSITNFLCTELSTLEHNIYFWIAQYQLTHKKFEKANHV</sequence>
<dbReference type="AlphaFoldDB" id="V2XSD9"/>
<dbReference type="Proteomes" id="UP000017559">
    <property type="component" value="Unassembled WGS sequence"/>
</dbReference>
<protein>
    <submittedName>
        <fullName evidence="2">Uncharacterized protein</fullName>
    </submittedName>
</protein>
<proteinExistence type="predicted"/>
<gene>
    <name evidence="2" type="ORF">Moror_12220</name>
</gene>